<dbReference type="EMBL" id="CP045429">
    <property type="protein sequence ID" value="QPB83498.1"/>
    <property type="molecule type" value="Genomic_DNA"/>
</dbReference>
<dbReference type="AlphaFoldDB" id="A0A7S7YWU8"/>
<dbReference type="RefSeq" id="WP_138536554.1">
    <property type="nucleotide sequence ID" value="NZ_CP045429.1"/>
</dbReference>
<protein>
    <submittedName>
        <fullName evidence="1">Uncharacterized protein</fullName>
    </submittedName>
</protein>
<accession>A0A7S7YWU8</accession>
<evidence type="ECO:0000313" key="2">
    <source>
        <dbReference type="Proteomes" id="UP000305729"/>
    </source>
</evidence>
<gene>
    <name evidence="1" type="ORF">CWC22_011065</name>
</gene>
<sequence length="97" mass="10954">MSRMVEVEIEIIGPMPAYYKIADDIWGEDADIDSDGNSETAESTDWSELTIILRSDQDQRIDIDTIPGKEHFLLLCASSKELSESVMQFLRDQGSIK</sequence>
<organism evidence="1 2">
    <name type="scientific">Pseudoalteromonas rubra</name>
    <dbReference type="NCBI Taxonomy" id="43658"/>
    <lineage>
        <taxon>Bacteria</taxon>
        <taxon>Pseudomonadati</taxon>
        <taxon>Pseudomonadota</taxon>
        <taxon>Gammaproteobacteria</taxon>
        <taxon>Alteromonadales</taxon>
        <taxon>Pseudoalteromonadaceae</taxon>
        <taxon>Pseudoalteromonas</taxon>
    </lineage>
</organism>
<evidence type="ECO:0000313" key="1">
    <source>
        <dbReference type="EMBL" id="QPB83498.1"/>
    </source>
</evidence>
<dbReference type="Proteomes" id="UP000305729">
    <property type="component" value="Chromosome 1"/>
</dbReference>
<proteinExistence type="predicted"/>
<name>A0A7S7YWU8_9GAMM</name>
<reference evidence="1 2" key="1">
    <citation type="submission" date="2019-10" db="EMBL/GenBank/DDBJ databases">
        <title>Pseudoalteromonas rubra S4059.</title>
        <authorList>
            <person name="Paulsen S."/>
            <person name="Wang X."/>
        </authorList>
    </citation>
    <scope>NUCLEOTIDE SEQUENCE [LARGE SCALE GENOMIC DNA]</scope>
    <source>
        <strain evidence="1 2">S4059</strain>
    </source>
</reference>